<sequence>MDDLFSDLSSISDCDEECLLNISTKNSKCFFIVSTLPEVVLEIPPAYEPEVVDVKKQKTLEEKNCETDSKGEQFYDKWVQTDYIEMETFSCFADLPPTYREATYSESALERVLRHMSAHLHRLQLQQWFAEQPQRNASFYIKPVQTKTIYKAVYNKERKMKEEPGEMKDTR</sequence>
<dbReference type="eggNOG" id="ENOG502THJN">
    <property type="taxonomic scope" value="Eukaryota"/>
</dbReference>
<dbReference type="EMBL" id="GL379846">
    <property type="protein sequence ID" value="EGT54542.1"/>
    <property type="molecule type" value="Genomic_DNA"/>
</dbReference>
<dbReference type="OrthoDB" id="5775307at2759"/>
<gene>
    <name evidence="1" type="ORF">CAEBREN_03580</name>
</gene>
<dbReference type="InParanoid" id="G0N734"/>
<dbReference type="AlphaFoldDB" id="G0N734"/>
<reference evidence="2" key="1">
    <citation type="submission" date="2011-07" db="EMBL/GenBank/DDBJ databases">
        <authorList>
            <consortium name="Caenorhabditis brenneri Sequencing and Analysis Consortium"/>
            <person name="Wilson R.K."/>
        </authorList>
    </citation>
    <scope>NUCLEOTIDE SEQUENCE [LARGE SCALE GENOMIC DNA]</scope>
    <source>
        <strain evidence="2">PB2801</strain>
    </source>
</reference>
<protein>
    <submittedName>
        <fullName evidence="1">Uncharacterized protein</fullName>
    </submittedName>
</protein>
<evidence type="ECO:0000313" key="2">
    <source>
        <dbReference type="Proteomes" id="UP000008068"/>
    </source>
</evidence>
<evidence type="ECO:0000313" key="1">
    <source>
        <dbReference type="EMBL" id="EGT54542.1"/>
    </source>
</evidence>
<name>G0N734_CAEBE</name>
<dbReference type="Proteomes" id="UP000008068">
    <property type="component" value="Unassembled WGS sequence"/>
</dbReference>
<keyword evidence="2" id="KW-1185">Reference proteome</keyword>
<proteinExistence type="predicted"/>
<dbReference type="HOGENOM" id="CLU_112599_0_0_1"/>
<dbReference type="OMA" id="KFDKWVQ"/>
<organism evidence="2">
    <name type="scientific">Caenorhabditis brenneri</name>
    <name type="common">Nematode worm</name>
    <dbReference type="NCBI Taxonomy" id="135651"/>
    <lineage>
        <taxon>Eukaryota</taxon>
        <taxon>Metazoa</taxon>
        <taxon>Ecdysozoa</taxon>
        <taxon>Nematoda</taxon>
        <taxon>Chromadorea</taxon>
        <taxon>Rhabditida</taxon>
        <taxon>Rhabditina</taxon>
        <taxon>Rhabditomorpha</taxon>
        <taxon>Rhabditoidea</taxon>
        <taxon>Rhabditidae</taxon>
        <taxon>Peloderinae</taxon>
        <taxon>Caenorhabditis</taxon>
    </lineage>
</organism>
<accession>G0N734</accession>